<keyword evidence="1" id="KW-0732">Signal</keyword>
<comment type="caution">
    <text evidence="3">The sequence shown here is derived from an EMBL/GenBank/DDBJ whole genome shotgun (WGS) entry which is preliminary data.</text>
</comment>
<proteinExistence type="predicted"/>
<dbReference type="EMBL" id="DVJK01000022">
    <property type="protein sequence ID" value="HIS66065.1"/>
    <property type="molecule type" value="Genomic_DNA"/>
</dbReference>
<reference evidence="3" key="1">
    <citation type="submission" date="2020-10" db="EMBL/GenBank/DDBJ databases">
        <authorList>
            <person name="Gilroy R."/>
        </authorList>
    </citation>
    <scope>NUCLEOTIDE SEQUENCE</scope>
    <source>
        <strain evidence="3">ChiHjej10B9-9673</strain>
    </source>
</reference>
<protein>
    <submittedName>
        <fullName evidence="3">PDZ domain-containing protein</fullName>
    </submittedName>
</protein>
<evidence type="ECO:0000259" key="2">
    <source>
        <dbReference type="PROSITE" id="PS51494"/>
    </source>
</evidence>
<dbReference type="Pfam" id="PF05580">
    <property type="entry name" value="Peptidase_S55"/>
    <property type="match status" value="1"/>
</dbReference>
<evidence type="ECO:0000313" key="3">
    <source>
        <dbReference type="EMBL" id="HIS66065.1"/>
    </source>
</evidence>
<evidence type="ECO:0000256" key="1">
    <source>
        <dbReference type="SAM" id="SignalP"/>
    </source>
</evidence>
<sequence>MKKLTAQRLLPALASAALAVTLALPVGALAQELVPVGETVGIEAETDGLLVASLSKVQTASGEASPAADGGVLPGDIIVRVGKTPVSSAEDFAGALSALDGGEVELTVLRDEKTLQLGVTPVRDAEGAWRLGLWLRGGVSGMGTVTYYDPQTGEYGALGHSITDADTGVLLPIREGSICDATVSDVLRGERGRAGELHGSYDAAKPIGTVRENTAHGIFGSSDGGFEGKPLPVAEPGEIEDGPAVILANVSGDETREYAVEISALDSDNERLLVTVTDPALLEATGGIVQGMSGSPIIQNGKLAGAVTHVSVSH</sequence>
<dbReference type="InterPro" id="IPR001478">
    <property type="entry name" value="PDZ"/>
</dbReference>
<dbReference type="InterPro" id="IPR036034">
    <property type="entry name" value="PDZ_sf"/>
</dbReference>
<accession>A0A9D1FBV0</accession>
<feature type="signal peptide" evidence="1">
    <location>
        <begin position="1"/>
        <end position="30"/>
    </location>
</feature>
<dbReference type="AlphaFoldDB" id="A0A9D1FBV0"/>
<dbReference type="Gene3D" id="2.30.42.10">
    <property type="match status" value="1"/>
</dbReference>
<dbReference type="PROSITE" id="PS51494">
    <property type="entry name" value="SPOIVB"/>
    <property type="match status" value="1"/>
</dbReference>
<name>A0A9D1FBV0_9FIRM</name>
<dbReference type="Proteomes" id="UP000824001">
    <property type="component" value="Unassembled WGS sequence"/>
</dbReference>
<dbReference type="InterPro" id="IPR008763">
    <property type="entry name" value="Peptidase_S55"/>
</dbReference>
<gene>
    <name evidence="3" type="ORF">IAC18_00745</name>
</gene>
<dbReference type="InterPro" id="IPR041489">
    <property type="entry name" value="PDZ_6"/>
</dbReference>
<feature type="chain" id="PRO_5039324204" evidence="1">
    <location>
        <begin position="31"/>
        <end position="314"/>
    </location>
</feature>
<dbReference type="Pfam" id="PF17820">
    <property type="entry name" value="PDZ_6"/>
    <property type="match status" value="1"/>
</dbReference>
<feature type="domain" description="Peptidase S55" evidence="2">
    <location>
        <begin position="113"/>
        <end position="314"/>
    </location>
</feature>
<reference evidence="3" key="2">
    <citation type="journal article" date="2021" name="PeerJ">
        <title>Extensive microbial diversity within the chicken gut microbiome revealed by metagenomics and culture.</title>
        <authorList>
            <person name="Gilroy R."/>
            <person name="Ravi A."/>
            <person name="Getino M."/>
            <person name="Pursley I."/>
            <person name="Horton D.L."/>
            <person name="Alikhan N.F."/>
            <person name="Baker D."/>
            <person name="Gharbi K."/>
            <person name="Hall N."/>
            <person name="Watson M."/>
            <person name="Adriaenssens E.M."/>
            <person name="Foster-Nyarko E."/>
            <person name="Jarju S."/>
            <person name="Secka A."/>
            <person name="Antonio M."/>
            <person name="Oren A."/>
            <person name="Chaudhuri R.R."/>
            <person name="La Ragione R."/>
            <person name="Hildebrand F."/>
            <person name="Pallen M.J."/>
        </authorList>
    </citation>
    <scope>NUCLEOTIDE SEQUENCE</scope>
    <source>
        <strain evidence="3">ChiHjej10B9-9673</strain>
    </source>
</reference>
<dbReference type="SMART" id="SM00228">
    <property type="entry name" value="PDZ"/>
    <property type="match status" value="1"/>
</dbReference>
<organism evidence="3 4">
    <name type="scientific">Candidatus Scatomorpha merdipullorum</name>
    <dbReference type="NCBI Taxonomy" id="2840927"/>
    <lineage>
        <taxon>Bacteria</taxon>
        <taxon>Bacillati</taxon>
        <taxon>Bacillota</taxon>
        <taxon>Clostridia</taxon>
        <taxon>Eubacteriales</taxon>
        <taxon>Candidatus Scatomorpha</taxon>
    </lineage>
</organism>
<dbReference type="SUPFAM" id="SSF50156">
    <property type="entry name" value="PDZ domain-like"/>
    <property type="match status" value="1"/>
</dbReference>
<evidence type="ECO:0000313" key="4">
    <source>
        <dbReference type="Proteomes" id="UP000824001"/>
    </source>
</evidence>